<evidence type="ECO:0000256" key="4">
    <source>
        <dbReference type="ARBA" id="ARBA00023002"/>
    </source>
</evidence>
<protein>
    <submittedName>
        <fullName evidence="5">CG12116</fullName>
    </submittedName>
</protein>
<dbReference type="InterPro" id="IPR036291">
    <property type="entry name" value="NAD(P)-bd_dom_sf"/>
</dbReference>
<dbReference type="OMA" id="MYFRSMA"/>
<dbReference type="STRING" id="30019.A0A0M4ESK7"/>
<evidence type="ECO:0000313" key="6">
    <source>
        <dbReference type="Proteomes" id="UP000494163"/>
    </source>
</evidence>
<gene>
    <name evidence="5" type="ORF">Dbus_chrXg1171</name>
</gene>
<organism evidence="5 6">
    <name type="scientific">Drosophila busckii</name>
    <name type="common">Fruit fly</name>
    <dbReference type="NCBI Taxonomy" id="30019"/>
    <lineage>
        <taxon>Eukaryota</taxon>
        <taxon>Metazoa</taxon>
        <taxon>Ecdysozoa</taxon>
        <taxon>Arthropoda</taxon>
        <taxon>Hexapoda</taxon>
        <taxon>Insecta</taxon>
        <taxon>Pterygota</taxon>
        <taxon>Neoptera</taxon>
        <taxon>Endopterygota</taxon>
        <taxon>Diptera</taxon>
        <taxon>Brachycera</taxon>
        <taxon>Muscomorpha</taxon>
        <taxon>Ephydroidea</taxon>
        <taxon>Drosophilidae</taxon>
        <taxon>Drosophila</taxon>
    </lineage>
</organism>
<evidence type="ECO:0000256" key="1">
    <source>
        <dbReference type="ARBA" id="ARBA00004496"/>
    </source>
</evidence>
<evidence type="ECO:0000256" key="2">
    <source>
        <dbReference type="ARBA" id="ARBA00022490"/>
    </source>
</evidence>
<dbReference type="GO" id="GO:0004757">
    <property type="term" value="F:sepiapterin reductase (NADP+) activity"/>
    <property type="evidence" value="ECO:0007669"/>
    <property type="project" value="TreeGrafter"/>
</dbReference>
<dbReference type="GO" id="GO:0006729">
    <property type="term" value="P:tetrahydrobiopterin biosynthetic process"/>
    <property type="evidence" value="ECO:0007669"/>
    <property type="project" value="TreeGrafter"/>
</dbReference>
<keyword evidence="2" id="KW-0963">Cytoplasm</keyword>
<evidence type="ECO:0000256" key="3">
    <source>
        <dbReference type="ARBA" id="ARBA00022857"/>
    </source>
</evidence>
<dbReference type="Proteomes" id="UP000494163">
    <property type="component" value="Chromosome X"/>
</dbReference>
<keyword evidence="6" id="KW-1185">Reference proteome</keyword>
<proteinExistence type="predicted"/>
<name>A0A0M4ESK7_DROBS</name>
<dbReference type="Gene3D" id="3.40.50.720">
    <property type="entry name" value="NAD(P)-binding Rossmann-like Domain"/>
    <property type="match status" value="1"/>
</dbReference>
<accession>A0A0M4ESK7</accession>
<keyword evidence="4" id="KW-0560">Oxidoreductase</keyword>
<dbReference type="PANTHER" id="PTHR44085:SF2">
    <property type="entry name" value="SEPIAPTERIN REDUCTASE"/>
    <property type="match status" value="1"/>
</dbReference>
<dbReference type="SMR" id="A0A0M4ESK7"/>
<dbReference type="AlphaFoldDB" id="A0A0M4ESK7"/>
<dbReference type="InterPro" id="IPR051721">
    <property type="entry name" value="Biopterin_syn/organic_redct"/>
</dbReference>
<dbReference type="InterPro" id="IPR002347">
    <property type="entry name" value="SDR_fam"/>
</dbReference>
<dbReference type="EMBL" id="CP012528">
    <property type="protein sequence ID" value="ALC49315.1"/>
    <property type="molecule type" value="Genomic_DNA"/>
</dbReference>
<dbReference type="OrthoDB" id="153074at2759"/>
<reference evidence="5 6" key="1">
    <citation type="submission" date="2015-08" db="EMBL/GenBank/DDBJ databases">
        <title>Ancestral chromatin configuration constrains chromatin evolution on differentiating sex chromosomes in Drosophila.</title>
        <authorList>
            <person name="Zhou Q."/>
            <person name="Bachtrog D."/>
        </authorList>
    </citation>
    <scope>NUCLEOTIDE SEQUENCE [LARGE SCALE GENOMIC DNA]</scope>
    <source>
        <tissue evidence="5">Whole larvae</tissue>
    </source>
</reference>
<keyword evidence="3" id="KW-0521">NADP</keyword>
<sequence>MAAKRMDLNKRTLLVLSGSSNLLGQALAQQLSSRLATGSVVLLLDEQETQLKALAQLLGNGLQVLTGLLDAQHSNGVQLLDNCLQQCAGREFQRAILVHNEGEAATQLLMEPQTPAEWTNYVQQQLYAPVALNQCWLQAKALQGVEKLVINVTSSLQVRPLIFNTLLCSCKRARDMYFRAMAAEELRHNVHVLSYAPGLLKTHQALCDLNGNTVDPFELLSLSPEQQALPRVQPLQTILKLISILEEKSFVSGHDVDYYDTFVL</sequence>
<dbReference type="SUPFAM" id="SSF51735">
    <property type="entry name" value="NAD(P)-binding Rossmann-fold domains"/>
    <property type="match status" value="1"/>
</dbReference>
<evidence type="ECO:0000313" key="5">
    <source>
        <dbReference type="EMBL" id="ALC49315.1"/>
    </source>
</evidence>
<comment type="subcellular location">
    <subcellularLocation>
        <location evidence="1">Cytoplasm</location>
    </subcellularLocation>
</comment>
<dbReference type="Pfam" id="PF00106">
    <property type="entry name" value="adh_short"/>
    <property type="match status" value="1"/>
</dbReference>
<dbReference type="PANTHER" id="PTHR44085">
    <property type="entry name" value="SEPIAPTERIN REDUCTASE"/>
    <property type="match status" value="1"/>
</dbReference>
<dbReference type="GO" id="GO:0005737">
    <property type="term" value="C:cytoplasm"/>
    <property type="evidence" value="ECO:0007669"/>
    <property type="project" value="UniProtKB-SubCell"/>
</dbReference>